<evidence type="ECO:0000313" key="2">
    <source>
        <dbReference type="EMBL" id="GGN94357.1"/>
    </source>
</evidence>
<dbReference type="RefSeq" id="WP_188997143.1">
    <property type="nucleotide sequence ID" value="NZ_BMOU01000003.1"/>
</dbReference>
<dbReference type="EMBL" id="BMOU01000003">
    <property type="protein sequence ID" value="GGN94357.1"/>
    <property type="molecule type" value="Genomic_DNA"/>
</dbReference>
<dbReference type="GO" id="GO:0000166">
    <property type="term" value="F:nucleotide binding"/>
    <property type="evidence" value="ECO:0007669"/>
    <property type="project" value="InterPro"/>
</dbReference>
<dbReference type="PANTHER" id="PTHR43377:SF1">
    <property type="entry name" value="BILIVERDIN REDUCTASE A"/>
    <property type="match status" value="1"/>
</dbReference>
<dbReference type="InterPro" id="IPR000683">
    <property type="entry name" value="Gfo/Idh/MocA-like_OxRdtase_N"/>
</dbReference>
<gene>
    <name evidence="2" type="ORF">GCM10009030_20660</name>
</gene>
<feature type="domain" description="Gfo/Idh/MocA-like oxidoreductase N-terminal" evidence="1">
    <location>
        <begin position="1"/>
        <end position="123"/>
    </location>
</feature>
<accession>A0A830GKX7</accession>
<dbReference type="PANTHER" id="PTHR43377">
    <property type="entry name" value="BILIVERDIN REDUCTASE A"/>
    <property type="match status" value="1"/>
</dbReference>
<comment type="caution">
    <text evidence="2">The sequence shown here is derived from an EMBL/GenBank/DDBJ whole genome shotgun (WGS) entry which is preliminary data.</text>
</comment>
<evidence type="ECO:0000259" key="1">
    <source>
        <dbReference type="Pfam" id="PF01408"/>
    </source>
</evidence>
<reference evidence="2" key="1">
    <citation type="journal article" date="2014" name="Int. J. Syst. Evol. Microbiol.">
        <title>Complete genome sequence of Corynebacterium casei LMG S-19264T (=DSM 44701T), isolated from a smear-ripened cheese.</title>
        <authorList>
            <consortium name="US DOE Joint Genome Institute (JGI-PGF)"/>
            <person name="Walter F."/>
            <person name="Albersmeier A."/>
            <person name="Kalinowski J."/>
            <person name="Ruckert C."/>
        </authorList>
    </citation>
    <scope>NUCLEOTIDE SEQUENCE</scope>
    <source>
        <strain evidence="2">JCM 17820</strain>
    </source>
</reference>
<keyword evidence="3" id="KW-1185">Reference proteome</keyword>
<dbReference type="InterPro" id="IPR036291">
    <property type="entry name" value="NAD(P)-bd_dom_sf"/>
</dbReference>
<organism evidence="2 3">
    <name type="scientific">Haloarcula pellucida</name>
    <dbReference type="NCBI Taxonomy" id="1427151"/>
    <lineage>
        <taxon>Archaea</taxon>
        <taxon>Methanobacteriati</taxon>
        <taxon>Methanobacteriota</taxon>
        <taxon>Stenosarchaea group</taxon>
        <taxon>Halobacteria</taxon>
        <taxon>Halobacteriales</taxon>
        <taxon>Haloarculaceae</taxon>
        <taxon>Haloarcula</taxon>
    </lineage>
</organism>
<dbReference type="Gene3D" id="3.30.360.10">
    <property type="entry name" value="Dihydrodipicolinate Reductase, domain 2"/>
    <property type="match status" value="2"/>
</dbReference>
<dbReference type="AlphaFoldDB" id="A0A830GKX7"/>
<evidence type="ECO:0000313" key="3">
    <source>
        <dbReference type="Proteomes" id="UP000605784"/>
    </source>
</evidence>
<reference evidence="2" key="2">
    <citation type="submission" date="2020-09" db="EMBL/GenBank/DDBJ databases">
        <authorList>
            <person name="Sun Q."/>
            <person name="Ohkuma M."/>
        </authorList>
    </citation>
    <scope>NUCLEOTIDE SEQUENCE</scope>
    <source>
        <strain evidence="2">JCM 17820</strain>
    </source>
</reference>
<dbReference type="Gene3D" id="3.40.50.720">
    <property type="entry name" value="NAD(P)-binding Rossmann-like Domain"/>
    <property type="match status" value="1"/>
</dbReference>
<name>A0A830GKX7_9EURY</name>
<dbReference type="Pfam" id="PF01408">
    <property type="entry name" value="GFO_IDH_MocA"/>
    <property type="match status" value="1"/>
</dbReference>
<proteinExistence type="predicted"/>
<dbReference type="Proteomes" id="UP000605784">
    <property type="component" value="Unassembled WGS sequence"/>
</dbReference>
<dbReference type="InterPro" id="IPR051450">
    <property type="entry name" value="Gfo/Idh/MocA_Oxidoreductases"/>
</dbReference>
<protein>
    <submittedName>
        <fullName evidence="2">Oxidoreductase</fullName>
    </submittedName>
</protein>
<dbReference type="SUPFAM" id="SSF51735">
    <property type="entry name" value="NAD(P)-binding Rossmann-fold domains"/>
    <property type="match status" value="1"/>
</dbReference>
<sequence>MRFGIVGCGLVAQVMHIPYLAELQAAELHAFADPAEDRAETLAERYNVPNVYAGHEELLADVGDELDAVVVLTPSHAHADVAVDTLGADIHTLIEKPIAASLEDANRMVEAAEASDATAMVAYMKRYDPSYERAQEVVGELDEIDLVTAYDVDPDHFRIVEEVYDLVPGSPPESVIEESGAKRQADIEQAIGTDDEMLVDAYDFQLEHVCHDVNALRGLFGDVERIDHVNVLADGRYATAHMTYEDGTECILETGDSDRKWFEEFIRVDSPDGMVSIDFSNPFIKNTPTELRIKQGLEELTDTVETPSYEEPFKRELAYFIEATEDESPVRTTFAEAREDLRVIVDLFRTYRGETPRTDD</sequence>
<dbReference type="SUPFAM" id="SSF55347">
    <property type="entry name" value="Glyceraldehyde-3-phosphate dehydrogenase-like, C-terminal domain"/>
    <property type="match status" value="1"/>
</dbReference>